<feature type="domain" description="PAS" evidence="1">
    <location>
        <begin position="27"/>
        <end position="87"/>
    </location>
</feature>
<dbReference type="InterPro" id="IPR035965">
    <property type="entry name" value="PAS-like_dom_sf"/>
</dbReference>
<dbReference type="NCBIfam" id="TIGR00229">
    <property type="entry name" value="sensory_box"/>
    <property type="match status" value="1"/>
</dbReference>
<dbReference type="GO" id="GO:0006355">
    <property type="term" value="P:regulation of DNA-templated transcription"/>
    <property type="evidence" value="ECO:0007669"/>
    <property type="project" value="InterPro"/>
</dbReference>
<dbReference type="PROSITE" id="PS50112">
    <property type="entry name" value="PAS"/>
    <property type="match status" value="1"/>
</dbReference>
<gene>
    <name evidence="2" type="ORF">S01H1_33477</name>
</gene>
<dbReference type="InterPro" id="IPR000014">
    <property type="entry name" value="PAS"/>
</dbReference>
<evidence type="ECO:0000313" key="2">
    <source>
        <dbReference type="EMBL" id="GAG11363.1"/>
    </source>
</evidence>
<dbReference type="GO" id="GO:0000155">
    <property type="term" value="F:phosphorelay sensor kinase activity"/>
    <property type="evidence" value="ECO:0007669"/>
    <property type="project" value="InterPro"/>
</dbReference>
<dbReference type="Gene3D" id="1.10.287.130">
    <property type="match status" value="1"/>
</dbReference>
<name>X0VFX8_9ZZZZ</name>
<comment type="caution">
    <text evidence="2">The sequence shown here is derived from an EMBL/GenBank/DDBJ whole genome shotgun (WGS) entry which is preliminary data.</text>
</comment>
<accession>X0VFX8</accession>
<dbReference type="AlphaFoldDB" id="X0VFX8"/>
<dbReference type="Gene3D" id="3.30.450.20">
    <property type="entry name" value="PAS domain"/>
    <property type="match status" value="1"/>
</dbReference>
<dbReference type="EMBL" id="BARS01020786">
    <property type="protein sequence ID" value="GAG11363.1"/>
    <property type="molecule type" value="Genomic_DNA"/>
</dbReference>
<dbReference type="SMART" id="SM00091">
    <property type="entry name" value="PAS"/>
    <property type="match status" value="1"/>
</dbReference>
<dbReference type="CDD" id="cd00082">
    <property type="entry name" value="HisKA"/>
    <property type="match status" value="1"/>
</dbReference>
<reference evidence="2" key="1">
    <citation type="journal article" date="2014" name="Front. Microbiol.">
        <title>High frequency of phylogenetically diverse reductive dehalogenase-homologous genes in deep subseafloor sedimentary metagenomes.</title>
        <authorList>
            <person name="Kawai M."/>
            <person name="Futagami T."/>
            <person name="Toyoda A."/>
            <person name="Takaki Y."/>
            <person name="Nishi S."/>
            <person name="Hori S."/>
            <person name="Arai W."/>
            <person name="Tsubouchi T."/>
            <person name="Morono Y."/>
            <person name="Uchiyama I."/>
            <person name="Ito T."/>
            <person name="Fujiyama A."/>
            <person name="Inagaki F."/>
            <person name="Takami H."/>
        </authorList>
    </citation>
    <scope>NUCLEOTIDE SEQUENCE</scope>
    <source>
        <strain evidence="2">Expedition CK06-06</strain>
    </source>
</reference>
<dbReference type="SUPFAM" id="SSF55785">
    <property type="entry name" value="PYP-like sensor domain (PAS domain)"/>
    <property type="match status" value="1"/>
</dbReference>
<dbReference type="InterPro" id="IPR003661">
    <property type="entry name" value="HisK_dim/P_dom"/>
</dbReference>
<organism evidence="2">
    <name type="scientific">marine sediment metagenome</name>
    <dbReference type="NCBI Taxonomy" id="412755"/>
    <lineage>
        <taxon>unclassified sequences</taxon>
        <taxon>metagenomes</taxon>
        <taxon>ecological metagenomes</taxon>
    </lineage>
</organism>
<dbReference type="SUPFAM" id="SSF47384">
    <property type="entry name" value="Homodimeric domain of signal transducing histidine kinase"/>
    <property type="match status" value="1"/>
</dbReference>
<dbReference type="Pfam" id="PF00989">
    <property type="entry name" value="PAS"/>
    <property type="match status" value="1"/>
</dbReference>
<proteinExistence type="predicted"/>
<dbReference type="InterPro" id="IPR013767">
    <property type="entry name" value="PAS_fold"/>
</dbReference>
<dbReference type="CDD" id="cd00130">
    <property type="entry name" value="PAS"/>
    <property type="match status" value="1"/>
</dbReference>
<sequence>MDGVIRDITEAIKKKEALGHFDVTGASSKDFVLLLNLQGDLLDIDQACADLLGFHKEELMGRPLFELIVPQGRYLFPLFLSDVLQSGQEEGILTLLDRNGMRHFLGFHAFLVKDRDKAHKIKLIAHDAMERMKYQKHRLSKEKFLGVMEMAGGVAHKLNQPLTIIGNLLNEILPDLSPHDQNYENIVKIDNQIKKLNEIARKIGAIKKYEAMEYVAGVKIVDIDKASRVKKGEEIP</sequence>
<dbReference type="InterPro" id="IPR036097">
    <property type="entry name" value="HisK_dim/P_sf"/>
</dbReference>
<evidence type="ECO:0000259" key="1">
    <source>
        <dbReference type="PROSITE" id="PS50112"/>
    </source>
</evidence>
<protein>
    <recommendedName>
        <fullName evidence="1">PAS domain-containing protein</fullName>
    </recommendedName>
</protein>